<dbReference type="AlphaFoldDB" id="A0A9D4IRF9"/>
<accession>A0A9D4IRF9</accession>
<protein>
    <recommendedName>
        <fullName evidence="4">CCHC-type domain-containing protein</fullName>
    </recommendedName>
</protein>
<feature type="region of interest" description="Disordered" evidence="1">
    <location>
        <begin position="67"/>
        <end position="181"/>
    </location>
</feature>
<feature type="compositionally biased region" description="Acidic residues" evidence="1">
    <location>
        <begin position="81"/>
        <end position="92"/>
    </location>
</feature>
<reference evidence="2" key="2">
    <citation type="submission" date="2020-11" db="EMBL/GenBank/DDBJ databases">
        <authorList>
            <person name="McCartney M.A."/>
            <person name="Auch B."/>
            <person name="Kono T."/>
            <person name="Mallez S."/>
            <person name="Becker A."/>
            <person name="Gohl D.M."/>
            <person name="Silverstein K.A.T."/>
            <person name="Koren S."/>
            <person name="Bechman K.B."/>
            <person name="Herman A."/>
            <person name="Abrahante J.E."/>
            <person name="Garbe J."/>
        </authorList>
    </citation>
    <scope>NUCLEOTIDE SEQUENCE</scope>
    <source>
        <strain evidence="2">Duluth1</strain>
        <tissue evidence="2">Whole animal</tissue>
    </source>
</reference>
<comment type="caution">
    <text evidence="2">The sequence shown here is derived from an EMBL/GenBank/DDBJ whole genome shotgun (WGS) entry which is preliminary data.</text>
</comment>
<name>A0A9D4IRF9_DREPO</name>
<keyword evidence="3" id="KW-1185">Reference proteome</keyword>
<organism evidence="2 3">
    <name type="scientific">Dreissena polymorpha</name>
    <name type="common">Zebra mussel</name>
    <name type="synonym">Mytilus polymorpha</name>
    <dbReference type="NCBI Taxonomy" id="45954"/>
    <lineage>
        <taxon>Eukaryota</taxon>
        <taxon>Metazoa</taxon>
        <taxon>Spiralia</taxon>
        <taxon>Lophotrochozoa</taxon>
        <taxon>Mollusca</taxon>
        <taxon>Bivalvia</taxon>
        <taxon>Autobranchia</taxon>
        <taxon>Heteroconchia</taxon>
        <taxon>Euheterodonta</taxon>
        <taxon>Imparidentia</taxon>
        <taxon>Neoheterodontei</taxon>
        <taxon>Myida</taxon>
        <taxon>Dreissenoidea</taxon>
        <taxon>Dreissenidae</taxon>
        <taxon>Dreissena</taxon>
    </lineage>
</organism>
<feature type="compositionally biased region" description="Basic and acidic residues" evidence="1">
    <location>
        <begin position="109"/>
        <end position="122"/>
    </location>
</feature>
<dbReference type="EMBL" id="JAIWYP010000008">
    <property type="protein sequence ID" value="KAH3782272.1"/>
    <property type="molecule type" value="Genomic_DNA"/>
</dbReference>
<reference evidence="2" key="1">
    <citation type="journal article" date="2019" name="bioRxiv">
        <title>The Genome of the Zebra Mussel, Dreissena polymorpha: A Resource for Invasive Species Research.</title>
        <authorList>
            <person name="McCartney M.A."/>
            <person name="Auch B."/>
            <person name="Kono T."/>
            <person name="Mallez S."/>
            <person name="Zhang Y."/>
            <person name="Obille A."/>
            <person name="Becker A."/>
            <person name="Abrahante J.E."/>
            <person name="Garbe J."/>
            <person name="Badalamenti J.P."/>
            <person name="Herman A."/>
            <person name="Mangelson H."/>
            <person name="Liachko I."/>
            <person name="Sullivan S."/>
            <person name="Sone E.D."/>
            <person name="Koren S."/>
            <person name="Silverstein K.A.T."/>
            <person name="Beckman K.B."/>
            <person name="Gohl D.M."/>
        </authorList>
    </citation>
    <scope>NUCLEOTIDE SEQUENCE</scope>
    <source>
        <strain evidence="2">Duluth1</strain>
        <tissue evidence="2">Whole animal</tissue>
    </source>
</reference>
<gene>
    <name evidence="2" type="ORF">DPMN_160185</name>
</gene>
<evidence type="ECO:0000313" key="3">
    <source>
        <dbReference type="Proteomes" id="UP000828390"/>
    </source>
</evidence>
<evidence type="ECO:0000313" key="2">
    <source>
        <dbReference type="EMBL" id="KAH3782272.1"/>
    </source>
</evidence>
<dbReference type="InterPro" id="IPR036875">
    <property type="entry name" value="Znf_CCHC_sf"/>
</dbReference>
<dbReference type="GO" id="GO:0003676">
    <property type="term" value="F:nucleic acid binding"/>
    <property type="evidence" value="ECO:0007669"/>
    <property type="project" value="InterPro"/>
</dbReference>
<sequence>MWYTGPHYHERKKLCLYCQEVGHVRNTCPHNINAIFKDKHTDNSKTSVSGTTNTIEKETDVGKVTASAQAFTPAQKQAEVEAAEMTEEEPPSQEDRAGFKTVKSRKKNQGKEGKTKNSKSTEEMDTQNTEVRGSKRSLSMKMSQDFTPMPRNKFAALDPDTNDDSSDDDRLMIDLSPIDSI</sequence>
<dbReference type="SUPFAM" id="SSF57756">
    <property type="entry name" value="Retrovirus zinc finger-like domains"/>
    <property type="match status" value="1"/>
</dbReference>
<proteinExistence type="predicted"/>
<dbReference type="GO" id="GO:0008270">
    <property type="term" value="F:zinc ion binding"/>
    <property type="evidence" value="ECO:0007669"/>
    <property type="project" value="InterPro"/>
</dbReference>
<evidence type="ECO:0000256" key="1">
    <source>
        <dbReference type="SAM" id="MobiDB-lite"/>
    </source>
</evidence>
<feature type="compositionally biased region" description="Polar residues" evidence="1">
    <location>
        <begin position="126"/>
        <end position="146"/>
    </location>
</feature>
<dbReference type="Proteomes" id="UP000828390">
    <property type="component" value="Unassembled WGS sequence"/>
</dbReference>
<evidence type="ECO:0008006" key="4">
    <source>
        <dbReference type="Google" id="ProtNLM"/>
    </source>
</evidence>